<evidence type="ECO:0000313" key="4">
    <source>
        <dbReference type="Proteomes" id="UP000199110"/>
    </source>
</evidence>
<dbReference type="Proteomes" id="UP000199110">
    <property type="component" value="Unassembled WGS sequence"/>
</dbReference>
<keyword evidence="4" id="KW-1185">Reference proteome</keyword>
<proteinExistence type="predicted"/>
<name>A0A1I3RXB8_9RHOB</name>
<keyword evidence="2" id="KW-0732">Signal</keyword>
<feature type="chain" id="PRO_5011595325" evidence="2">
    <location>
        <begin position="22"/>
        <end position="65"/>
    </location>
</feature>
<feature type="compositionally biased region" description="Polar residues" evidence="1">
    <location>
        <begin position="41"/>
        <end position="65"/>
    </location>
</feature>
<protein>
    <submittedName>
        <fullName evidence="3">Uncharacterized protein</fullName>
    </submittedName>
</protein>
<gene>
    <name evidence="3" type="ORF">SAMN04488095_2940</name>
</gene>
<evidence type="ECO:0000256" key="2">
    <source>
        <dbReference type="SAM" id="SignalP"/>
    </source>
</evidence>
<dbReference type="EMBL" id="FORA01000004">
    <property type="protein sequence ID" value="SFJ51223.1"/>
    <property type="molecule type" value="Genomic_DNA"/>
</dbReference>
<feature type="region of interest" description="Disordered" evidence="1">
    <location>
        <begin position="39"/>
        <end position="65"/>
    </location>
</feature>
<reference evidence="3 4" key="1">
    <citation type="submission" date="2016-10" db="EMBL/GenBank/DDBJ databases">
        <authorList>
            <person name="de Groot N.N."/>
        </authorList>
    </citation>
    <scope>NUCLEOTIDE SEQUENCE [LARGE SCALE GENOMIC DNA]</scope>
    <source>
        <strain evidence="3 4">DSM 19073</strain>
    </source>
</reference>
<dbReference type="STRING" id="390807.SAMN04488095_2940"/>
<organism evidence="3 4">
    <name type="scientific">Jannaschia pohangensis</name>
    <dbReference type="NCBI Taxonomy" id="390807"/>
    <lineage>
        <taxon>Bacteria</taxon>
        <taxon>Pseudomonadati</taxon>
        <taxon>Pseudomonadota</taxon>
        <taxon>Alphaproteobacteria</taxon>
        <taxon>Rhodobacterales</taxon>
        <taxon>Roseobacteraceae</taxon>
        <taxon>Jannaschia</taxon>
    </lineage>
</organism>
<evidence type="ECO:0000313" key="3">
    <source>
        <dbReference type="EMBL" id="SFJ51223.1"/>
    </source>
</evidence>
<accession>A0A1I3RXB8</accession>
<sequence>MFLRAVAMILSAGLFIGAANASLNSWGLGADRDLRGLGTPTAFSRSPSIRTGSGSNGTTRRLSVK</sequence>
<dbReference type="RefSeq" id="WP_092782411.1">
    <property type="nucleotide sequence ID" value="NZ_FORA01000004.1"/>
</dbReference>
<evidence type="ECO:0000256" key="1">
    <source>
        <dbReference type="SAM" id="MobiDB-lite"/>
    </source>
</evidence>
<dbReference type="AlphaFoldDB" id="A0A1I3RXB8"/>
<feature type="signal peptide" evidence="2">
    <location>
        <begin position="1"/>
        <end position="21"/>
    </location>
</feature>